<protein>
    <submittedName>
        <fullName evidence="2">Major facilitator-type transporter ecdC</fullName>
    </submittedName>
</protein>
<reference evidence="2" key="2">
    <citation type="journal article" date="2023" name="BMC Genomics">
        <title>Pest status, molecular evolution, and epigenetic factors derived from the genome assembly of Frankliniella fusca, a thysanopteran phytovirus vector.</title>
        <authorList>
            <person name="Catto M.A."/>
            <person name="Labadie P.E."/>
            <person name="Jacobson A.L."/>
            <person name="Kennedy G.G."/>
            <person name="Srinivasan R."/>
            <person name="Hunt B.G."/>
        </authorList>
    </citation>
    <scope>NUCLEOTIDE SEQUENCE</scope>
    <source>
        <strain evidence="2">PL_HMW_Pooled</strain>
    </source>
</reference>
<name>A0AAE1H0X3_9NEOP</name>
<organism evidence="2 3">
    <name type="scientific">Frankliniella fusca</name>
    <dbReference type="NCBI Taxonomy" id="407009"/>
    <lineage>
        <taxon>Eukaryota</taxon>
        <taxon>Metazoa</taxon>
        <taxon>Ecdysozoa</taxon>
        <taxon>Arthropoda</taxon>
        <taxon>Hexapoda</taxon>
        <taxon>Insecta</taxon>
        <taxon>Pterygota</taxon>
        <taxon>Neoptera</taxon>
        <taxon>Paraneoptera</taxon>
        <taxon>Thysanoptera</taxon>
        <taxon>Terebrantia</taxon>
        <taxon>Thripoidea</taxon>
        <taxon>Thripidae</taxon>
        <taxon>Frankliniella</taxon>
    </lineage>
</organism>
<reference evidence="2" key="1">
    <citation type="submission" date="2021-07" db="EMBL/GenBank/DDBJ databases">
        <authorList>
            <person name="Catto M.A."/>
            <person name="Jacobson A."/>
            <person name="Kennedy G."/>
            <person name="Labadie P."/>
            <person name="Hunt B.G."/>
            <person name="Srinivasan R."/>
        </authorList>
    </citation>
    <scope>NUCLEOTIDE SEQUENCE</scope>
    <source>
        <strain evidence="2">PL_HMW_Pooled</strain>
        <tissue evidence="2">Head</tissue>
    </source>
</reference>
<accession>A0AAE1H0X3</accession>
<comment type="caution">
    <text evidence="2">The sequence shown here is derived from an EMBL/GenBank/DDBJ whole genome shotgun (WGS) entry which is preliminary data.</text>
</comment>
<evidence type="ECO:0000313" key="3">
    <source>
        <dbReference type="Proteomes" id="UP001219518"/>
    </source>
</evidence>
<gene>
    <name evidence="2" type="ORF">KUF71_022379</name>
</gene>
<dbReference type="EMBL" id="JAHWGI010000307">
    <property type="protein sequence ID" value="KAK3912925.1"/>
    <property type="molecule type" value="Genomic_DNA"/>
</dbReference>
<sequence length="400" mass="44976">MLLRVPCERPFVASTVTVTTASFTARCSLSRKRQPFVSELSLSADLSVSGCPVCPVVLSMSGPSRQLRVAVTFSRRLYGSEDRSRNSVLVARMRPHHRQHRTPPLVRQGRRRESDPRNRTARQACRGSCSCPWTTVRRGSAWGAAGAAAPERLVVSSLLLLMGVSHECDKDRDTKPQSGITPLSMLRRGLSGALQALLLTSLLGPLTTKHRVESKPATKWINSYAGPYIVTMASWRECDNVRMDEVAARLLFELTQFRSHGLDVQKKLQRITGNATLIQPLTDKGSIVIRAASRSNNQWKENALILKFPKVCQSLMDSFPDFVRKIYKIEPDDFRKNSKPCVIPKGVYEAEDVPVNWTMPRITVLPYSTWRMQFIFDWGTDAKPRPVQCFITEVTTHPKL</sequence>
<evidence type="ECO:0000313" key="2">
    <source>
        <dbReference type="EMBL" id="KAK3912925.1"/>
    </source>
</evidence>
<feature type="region of interest" description="Disordered" evidence="1">
    <location>
        <begin position="92"/>
        <end position="121"/>
    </location>
</feature>
<dbReference type="Proteomes" id="UP001219518">
    <property type="component" value="Unassembled WGS sequence"/>
</dbReference>
<keyword evidence="3" id="KW-1185">Reference proteome</keyword>
<proteinExistence type="predicted"/>
<evidence type="ECO:0000256" key="1">
    <source>
        <dbReference type="SAM" id="MobiDB-lite"/>
    </source>
</evidence>
<dbReference type="AlphaFoldDB" id="A0AAE1H0X3"/>